<comment type="caution">
    <text evidence="3">The sequence shown here is derived from an EMBL/GenBank/DDBJ whole genome shotgun (WGS) entry which is preliminary data.</text>
</comment>
<dbReference type="OrthoDB" id="7294637at2"/>
<dbReference type="AlphaFoldDB" id="A0A3B0CLU1"/>
<name>A0A3B0CLU1_9BACL</name>
<evidence type="ECO:0000313" key="4">
    <source>
        <dbReference type="Proteomes" id="UP000282311"/>
    </source>
</evidence>
<accession>A0A3B0CLU1</accession>
<dbReference type="SUPFAM" id="SSF50939">
    <property type="entry name" value="Sialidases"/>
    <property type="match status" value="1"/>
</dbReference>
<dbReference type="InterPro" id="IPR011040">
    <property type="entry name" value="Sialidase"/>
</dbReference>
<evidence type="ECO:0000256" key="1">
    <source>
        <dbReference type="SAM" id="MobiDB-lite"/>
    </source>
</evidence>
<organism evidence="3 4">
    <name type="scientific">Paenibacillus ginsengarvi</name>
    <dbReference type="NCBI Taxonomy" id="400777"/>
    <lineage>
        <taxon>Bacteria</taxon>
        <taxon>Bacillati</taxon>
        <taxon>Bacillota</taxon>
        <taxon>Bacilli</taxon>
        <taxon>Bacillales</taxon>
        <taxon>Paenibacillaceae</taxon>
        <taxon>Paenibacillus</taxon>
    </lineage>
</organism>
<dbReference type="InterPro" id="IPR036278">
    <property type="entry name" value="Sialidase_sf"/>
</dbReference>
<sequence>MKHVIVYKEAGRYAGWPANYGIWSWGDEIVVGFTLGYHNTEGGFHARDRTKPLVAMQARSLDGGESWESVVTPVRTPGNQGLSAGEHSSLGSGGEAGEQENEPAPVQEPIDFSHPDFALMCARNDVVAGSSSWFYVSQDRCQSWQGPYEIPMMGQIGLAARTDYLVQGRDEILLFLTAPTIEGTENGSRTFCAKSEDGGKTIEFVSWIGPKWDNGFNIMPASVRLADGRILVATRDRQTSADEKTGNWIDLYESADGGATWTYKNRPVAETGRGGNPPTLTRLHDGRLCMTYAFRDAPYGIRAKLSLDDGATWGEEIILRSDGGSHDIGYPRTVLRPDGTLVTAYYFNDELGGACYIAATLWKP</sequence>
<feature type="region of interest" description="Disordered" evidence="1">
    <location>
        <begin position="69"/>
        <end position="105"/>
    </location>
</feature>
<gene>
    <name evidence="3" type="ORF">D7M11_05715</name>
</gene>
<feature type="domain" description="Sialidase" evidence="2">
    <location>
        <begin position="126"/>
        <end position="341"/>
    </location>
</feature>
<protein>
    <submittedName>
        <fullName evidence="3">Exo-alpha-sialidase</fullName>
    </submittedName>
</protein>
<dbReference type="Proteomes" id="UP000282311">
    <property type="component" value="Unassembled WGS sequence"/>
</dbReference>
<dbReference type="Pfam" id="PF13088">
    <property type="entry name" value="BNR_2"/>
    <property type="match status" value="1"/>
</dbReference>
<dbReference type="CDD" id="cd15482">
    <property type="entry name" value="Sialidase_non-viral"/>
    <property type="match status" value="1"/>
</dbReference>
<evidence type="ECO:0000259" key="2">
    <source>
        <dbReference type="Pfam" id="PF13088"/>
    </source>
</evidence>
<proteinExistence type="predicted"/>
<dbReference type="RefSeq" id="WP_120746200.1">
    <property type="nucleotide sequence ID" value="NZ_RBAH01000003.1"/>
</dbReference>
<evidence type="ECO:0000313" key="3">
    <source>
        <dbReference type="EMBL" id="RKN85831.1"/>
    </source>
</evidence>
<dbReference type="Gene3D" id="2.120.10.10">
    <property type="match status" value="1"/>
</dbReference>
<reference evidence="3 4" key="1">
    <citation type="journal article" date="2007" name="Int. J. Syst. Evol. Microbiol.">
        <title>Paenibacillus ginsengarvi sp. nov., isolated from soil from ginseng cultivation.</title>
        <authorList>
            <person name="Yoon M.H."/>
            <person name="Ten L.N."/>
            <person name="Im W.T."/>
        </authorList>
    </citation>
    <scope>NUCLEOTIDE SEQUENCE [LARGE SCALE GENOMIC DNA]</scope>
    <source>
        <strain evidence="3 4">KCTC 13059</strain>
    </source>
</reference>
<keyword evidence="4" id="KW-1185">Reference proteome</keyword>
<dbReference type="EMBL" id="RBAH01000003">
    <property type="protein sequence ID" value="RKN85831.1"/>
    <property type="molecule type" value="Genomic_DNA"/>
</dbReference>